<keyword evidence="2" id="KW-1185">Reference proteome</keyword>
<proteinExistence type="predicted"/>
<evidence type="ECO:0000313" key="2">
    <source>
        <dbReference type="Proteomes" id="UP001057402"/>
    </source>
</evidence>
<gene>
    <name evidence="1" type="ORF">MLD38_000240</name>
</gene>
<name>A0ACB9SCP8_9MYRT</name>
<protein>
    <submittedName>
        <fullName evidence="1">Uncharacterized protein</fullName>
    </submittedName>
</protein>
<organism evidence="1 2">
    <name type="scientific">Melastoma candidum</name>
    <dbReference type="NCBI Taxonomy" id="119954"/>
    <lineage>
        <taxon>Eukaryota</taxon>
        <taxon>Viridiplantae</taxon>
        <taxon>Streptophyta</taxon>
        <taxon>Embryophyta</taxon>
        <taxon>Tracheophyta</taxon>
        <taxon>Spermatophyta</taxon>
        <taxon>Magnoliopsida</taxon>
        <taxon>eudicotyledons</taxon>
        <taxon>Gunneridae</taxon>
        <taxon>Pentapetalae</taxon>
        <taxon>rosids</taxon>
        <taxon>malvids</taxon>
        <taxon>Myrtales</taxon>
        <taxon>Melastomataceae</taxon>
        <taxon>Melastomatoideae</taxon>
        <taxon>Melastomateae</taxon>
        <taxon>Melastoma</taxon>
    </lineage>
</organism>
<dbReference type="Proteomes" id="UP001057402">
    <property type="component" value="Chromosome 1"/>
</dbReference>
<accession>A0ACB9SCP8</accession>
<reference evidence="2" key="1">
    <citation type="journal article" date="2023" name="Front. Plant Sci.">
        <title>Chromosomal-level genome assembly of Melastoma candidum provides insights into trichome evolution.</title>
        <authorList>
            <person name="Zhong Y."/>
            <person name="Wu W."/>
            <person name="Sun C."/>
            <person name="Zou P."/>
            <person name="Liu Y."/>
            <person name="Dai S."/>
            <person name="Zhou R."/>
        </authorList>
    </citation>
    <scope>NUCLEOTIDE SEQUENCE [LARGE SCALE GENOMIC DNA]</scope>
</reference>
<sequence>MISSKKLVELARKWRLAAAIGRKRISFLRTSSNRNPSESNEVPAVKKGHFVVYTTDGGRFFIPLSYLGNKVIIELFAIAEDEFGIPGEGPIVLPIDASSLTHVMSLIRRGSASEQEKALSMSFSRCSRSYVSTGQALPCTQAVLCM</sequence>
<dbReference type="EMBL" id="CM042880">
    <property type="protein sequence ID" value="KAI4387846.1"/>
    <property type="molecule type" value="Genomic_DNA"/>
</dbReference>
<comment type="caution">
    <text evidence="1">The sequence shown here is derived from an EMBL/GenBank/DDBJ whole genome shotgun (WGS) entry which is preliminary data.</text>
</comment>
<evidence type="ECO:0000313" key="1">
    <source>
        <dbReference type="EMBL" id="KAI4387846.1"/>
    </source>
</evidence>